<feature type="transmembrane region" description="Helical" evidence="8">
    <location>
        <begin position="173"/>
        <end position="195"/>
    </location>
</feature>
<dbReference type="SUPFAM" id="SSF55874">
    <property type="entry name" value="ATPase domain of HSP90 chaperone/DNA topoisomerase II/histidine kinase"/>
    <property type="match status" value="1"/>
</dbReference>
<proteinExistence type="predicted"/>
<feature type="transmembrane region" description="Helical" evidence="8">
    <location>
        <begin position="61"/>
        <end position="80"/>
    </location>
</feature>
<dbReference type="PRINTS" id="PR00344">
    <property type="entry name" value="BCTRLSENSOR"/>
</dbReference>
<dbReference type="SMART" id="SM00387">
    <property type="entry name" value="HATPase_c"/>
    <property type="match status" value="1"/>
</dbReference>
<evidence type="ECO:0000259" key="9">
    <source>
        <dbReference type="PROSITE" id="PS50109"/>
    </source>
</evidence>
<reference evidence="11 12" key="1">
    <citation type="journal article" date="2019" name="Int. J. Syst. Evol. Microbiol.">
        <title>The Global Catalogue of Microorganisms (GCM) 10K type strain sequencing project: providing services to taxonomists for standard genome sequencing and annotation.</title>
        <authorList>
            <consortium name="The Broad Institute Genomics Platform"/>
            <consortium name="The Broad Institute Genome Sequencing Center for Infectious Disease"/>
            <person name="Wu L."/>
            <person name="Ma J."/>
        </authorList>
    </citation>
    <scope>NUCLEOTIDE SEQUENCE [LARGE SCALE GENOMIC DNA]</scope>
    <source>
        <strain evidence="11 12">JCM 15503</strain>
    </source>
</reference>
<evidence type="ECO:0000256" key="1">
    <source>
        <dbReference type="ARBA" id="ARBA00000085"/>
    </source>
</evidence>
<dbReference type="PANTHER" id="PTHR43047">
    <property type="entry name" value="TWO-COMPONENT HISTIDINE PROTEIN KINASE"/>
    <property type="match status" value="1"/>
</dbReference>
<dbReference type="Pfam" id="PF00072">
    <property type="entry name" value="Response_reg"/>
    <property type="match status" value="2"/>
</dbReference>
<dbReference type="Pfam" id="PF17158">
    <property type="entry name" value="MASE4"/>
    <property type="match status" value="1"/>
</dbReference>
<dbReference type="SMART" id="SM00448">
    <property type="entry name" value="REC"/>
    <property type="match status" value="2"/>
</dbReference>
<name>A0ABN1K8G7_9BURK</name>
<dbReference type="CDD" id="cd00082">
    <property type="entry name" value="HisKA"/>
    <property type="match status" value="1"/>
</dbReference>
<dbReference type="InterPro" id="IPR003661">
    <property type="entry name" value="HisK_dim/P_dom"/>
</dbReference>
<evidence type="ECO:0000256" key="4">
    <source>
        <dbReference type="ARBA" id="ARBA00022679"/>
    </source>
</evidence>
<dbReference type="InterPro" id="IPR003594">
    <property type="entry name" value="HATPase_dom"/>
</dbReference>
<dbReference type="SUPFAM" id="SSF52172">
    <property type="entry name" value="CheY-like"/>
    <property type="match status" value="2"/>
</dbReference>
<dbReference type="Gene3D" id="3.30.565.10">
    <property type="entry name" value="Histidine kinase-like ATPase, C-terminal domain"/>
    <property type="match status" value="1"/>
</dbReference>
<dbReference type="Pfam" id="PF02518">
    <property type="entry name" value="HATPase_c"/>
    <property type="match status" value="1"/>
</dbReference>
<feature type="transmembrane region" description="Helical" evidence="8">
    <location>
        <begin position="207"/>
        <end position="229"/>
    </location>
</feature>
<keyword evidence="8" id="KW-1133">Transmembrane helix</keyword>
<keyword evidence="12" id="KW-1185">Reference proteome</keyword>
<feature type="domain" description="Response regulatory" evidence="10">
    <location>
        <begin position="709"/>
        <end position="826"/>
    </location>
</feature>
<feature type="coiled-coil region" evidence="7">
    <location>
        <begin position="271"/>
        <end position="302"/>
    </location>
</feature>
<keyword evidence="3 6" id="KW-0597">Phosphoprotein</keyword>
<keyword evidence="4" id="KW-0808">Transferase</keyword>
<feature type="transmembrane region" description="Helical" evidence="8">
    <location>
        <begin position="100"/>
        <end position="120"/>
    </location>
</feature>
<dbReference type="PROSITE" id="PS50109">
    <property type="entry name" value="HIS_KIN"/>
    <property type="match status" value="1"/>
</dbReference>
<gene>
    <name evidence="11" type="ORF">GCM10009107_38740</name>
</gene>
<dbReference type="InterPro" id="IPR036890">
    <property type="entry name" value="HATPase_C_sf"/>
</dbReference>
<comment type="catalytic activity">
    <reaction evidence="1">
        <text>ATP + protein L-histidine = ADP + protein N-phospho-L-histidine.</text>
        <dbReference type="EC" id="2.7.13.3"/>
    </reaction>
</comment>
<accession>A0ABN1K8G7</accession>
<dbReference type="Gene3D" id="1.10.287.130">
    <property type="match status" value="1"/>
</dbReference>
<dbReference type="SUPFAM" id="SSF47384">
    <property type="entry name" value="Homodimeric domain of signal transducing histidine kinase"/>
    <property type="match status" value="1"/>
</dbReference>
<dbReference type="PROSITE" id="PS50110">
    <property type="entry name" value="RESPONSE_REGULATORY"/>
    <property type="match status" value="2"/>
</dbReference>
<feature type="domain" description="Response regulatory" evidence="10">
    <location>
        <begin position="586"/>
        <end position="699"/>
    </location>
</feature>
<dbReference type="Gene3D" id="3.40.50.2300">
    <property type="match status" value="2"/>
</dbReference>
<feature type="transmembrane region" description="Helical" evidence="8">
    <location>
        <begin position="30"/>
        <end position="49"/>
    </location>
</feature>
<sequence length="831" mass="90126">MALSLLCICALLFACAVPFAKEPLGQLWPFIPAYEAALVVTDLITFVLLLGQFRLTRSRALLVLACGYLFTASITTLHALTYPGVFSPAGLLGAGRHTTAWIYMFWHGGFPLYVLAYALLRGSRREALPHGRSPLLASLAGSGLALLAAGLAVAWTTLGQDSLPALMTDQHSYLSSLTLVVSTVWLICLVTLGTLIWQRRPLTVLDLWLVVVMAVWLLDVGLSALFNAARFDLGFYAGRIFGLMGASFVLGRLLLESNVLYTKLAHAHDRMRRRSAELNALTEQLQAANAQLAAGNRQLEEQSRFKSDFLANMAHELRTPLNAVIGFSEMLKASMAGPLSDRQRTFATHIFQSGHHLLALINDILDLSKIEAGKVDIELEAVPLQALLTETLAMVDERARARQVRLLLAKPGPLGMLQADRRRLKQLLLNLLSNAIKFSPDGGQVSVQVQWADADRASSALPGFREGLRMQPPVQTEAAPARPARYVEISVTDSGIGISAADLHKLFKPFTQIANSVTRQAEGTGLGLVMVHRLVELHNGMIAVTSEAGRGSCFTVWLPLRDETAHAAQQAWAPGSNRSSDTVHRLALVVEDNADAAALMRVQLEEQGFEVRWVHSAEEALTLAAECTPDLITLDIMLPGMDGWQFLAHMRTLPAWASVPVVVVSVVADHGRGYSLGAALVLQKPIARDALARGLERMGLAVDAERKATVLVVDDDPIAVERLAGQLRQRGCVVLRALGGQEGIELAQRFRPDLIALDLAMPEVSGFDVAEALKNHPATRHIPIVAVTAGDLSLADRQQLNGRIQGLVTHADFAHGEFVGEVQRALARPAL</sequence>
<evidence type="ECO:0000256" key="7">
    <source>
        <dbReference type="SAM" id="Coils"/>
    </source>
</evidence>
<evidence type="ECO:0000313" key="11">
    <source>
        <dbReference type="EMBL" id="GAA0758327.1"/>
    </source>
</evidence>
<keyword evidence="7" id="KW-0175">Coiled coil</keyword>
<dbReference type="InterPro" id="IPR011006">
    <property type="entry name" value="CheY-like_superfamily"/>
</dbReference>
<dbReference type="CDD" id="cd17574">
    <property type="entry name" value="REC_OmpR"/>
    <property type="match status" value="1"/>
</dbReference>
<dbReference type="PANTHER" id="PTHR43047:SF63">
    <property type="entry name" value="HISTIDINE KINASE"/>
    <property type="match status" value="1"/>
</dbReference>
<evidence type="ECO:0000256" key="6">
    <source>
        <dbReference type="PROSITE-ProRule" id="PRU00169"/>
    </source>
</evidence>
<comment type="caution">
    <text evidence="11">The sequence shown here is derived from an EMBL/GenBank/DDBJ whole genome shotgun (WGS) entry which is preliminary data.</text>
</comment>
<dbReference type="InterPro" id="IPR004358">
    <property type="entry name" value="Sig_transdc_His_kin-like_C"/>
</dbReference>
<dbReference type="Proteomes" id="UP001500279">
    <property type="component" value="Unassembled WGS sequence"/>
</dbReference>
<dbReference type="Pfam" id="PF00512">
    <property type="entry name" value="HisKA"/>
    <property type="match status" value="1"/>
</dbReference>
<dbReference type="InterPro" id="IPR036097">
    <property type="entry name" value="HisK_dim/P_sf"/>
</dbReference>
<evidence type="ECO:0000313" key="12">
    <source>
        <dbReference type="Proteomes" id="UP001500279"/>
    </source>
</evidence>
<evidence type="ECO:0000256" key="2">
    <source>
        <dbReference type="ARBA" id="ARBA00012438"/>
    </source>
</evidence>
<feature type="modified residue" description="4-aspartylphosphate" evidence="6">
    <location>
        <position position="758"/>
    </location>
</feature>
<dbReference type="EC" id="2.7.13.3" evidence="2"/>
<feature type="domain" description="Histidine kinase" evidence="9">
    <location>
        <begin position="312"/>
        <end position="562"/>
    </location>
</feature>
<evidence type="ECO:0000256" key="5">
    <source>
        <dbReference type="ARBA" id="ARBA00022777"/>
    </source>
</evidence>
<protein>
    <recommendedName>
        <fullName evidence="2">histidine kinase</fullName>
        <ecNumber evidence="2">2.7.13.3</ecNumber>
    </recommendedName>
</protein>
<evidence type="ECO:0000259" key="10">
    <source>
        <dbReference type="PROSITE" id="PS50110"/>
    </source>
</evidence>
<evidence type="ECO:0000256" key="8">
    <source>
        <dbReference type="SAM" id="Phobius"/>
    </source>
</evidence>
<dbReference type="SMART" id="SM00388">
    <property type="entry name" value="HisKA"/>
    <property type="match status" value="1"/>
</dbReference>
<keyword evidence="5" id="KW-0418">Kinase</keyword>
<dbReference type="InterPro" id="IPR001789">
    <property type="entry name" value="Sig_transdc_resp-reg_receiver"/>
</dbReference>
<feature type="modified residue" description="4-aspartylphosphate" evidence="6">
    <location>
        <position position="635"/>
    </location>
</feature>
<dbReference type="EMBL" id="BAAAEW010000025">
    <property type="protein sequence ID" value="GAA0758327.1"/>
    <property type="molecule type" value="Genomic_DNA"/>
</dbReference>
<evidence type="ECO:0000256" key="3">
    <source>
        <dbReference type="ARBA" id="ARBA00022553"/>
    </source>
</evidence>
<keyword evidence="8" id="KW-0472">Membrane</keyword>
<dbReference type="InterPro" id="IPR005467">
    <property type="entry name" value="His_kinase_dom"/>
</dbReference>
<feature type="transmembrane region" description="Helical" evidence="8">
    <location>
        <begin position="132"/>
        <end position="153"/>
    </location>
</feature>
<dbReference type="InterPro" id="IPR033424">
    <property type="entry name" value="MASE4"/>
</dbReference>
<keyword evidence="8" id="KW-0812">Transmembrane</keyword>
<organism evidence="11 12">
    <name type="scientific">Ideonella azotifigens</name>
    <dbReference type="NCBI Taxonomy" id="513160"/>
    <lineage>
        <taxon>Bacteria</taxon>
        <taxon>Pseudomonadati</taxon>
        <taxon>Pseudomonadota</taxon>
        <taxon>Betaproteobacteria</taxon>
        <taxon>Burkholderiales</taxon>
        <taxon>Sphaerotilaceae</taxon>
        <taxon>Ideonella</taxon>
    </lineage>
</organism>